<evidence type="ECO:0000313" key="2">
    <source>
        <dbReference type="EMBL" id="GFS95193.1"/>
    </source>
</evidence>
<dbReference type="EMBL" id="BMAW01005638">
    <property type="protein sequence ID" value="GFS95193.1"/>
    <property type="molecule type" value="Genomic_DNA"/>
</dbReference>
<dbReference type="AlphaFoldDB" id="A0A8X6U8C6"/>
<evidence type="ECO:0000313" key="4">
    <source>
        <dbReference type="Proteomes" id="UP000887013"/>
    </source>
</evidence>
<comment type="caution">
    <text evidence="3">The sequence shown here is derived from an EMBL/GenBank/DDBJ whole genome shotgun (WGS) entry which is preliminary data.</text>
</comment>
<sequence>MLSTFSVLWNPDDKNNGKSSGDISSSDDLSIGVSKFDLDQKKVKHNVLNSVDSNSGQLFLSMLLVKL</sequence>
<feature type="compositionally biased region" description="Low complexity" evidence="1">
    <location>
        <begin position="17"/>
        <end position="28"/>
    </location>
</feature>
<accession>A0A8X6U8C6</accession>
<dbReference type="Proteomes" id="UP000887013">
    <property type="component" value="Unassembled WGS sequence"/>
</dbReference>
<reference evidence="3" key="1">
    <citation type="submission" date="2020-08" db="EMBL/GenBank/DDBJ databases">
        <title>Multicomponent nature underlies the extraordinary mechanical properties of spider dragline silk.</title>
        <authorList>
            <person name="Kono N."/>
            <person name="Nakamura H."/>
            <person name="Mori M."/>
            <person name="Yoshida Y."/>
            <person name="Ohtoshi R."/>
            <person name="Malay A.D."/>
            <person name="Moran D.A.P."/>
            <person name="Tomita M."/>
            <person name="Numata K."/>
            <person name="Arakawa K."/>
        </authorList>
    </citation>
    <scope>NUCLEOTIDE SEQUENCE</scope>
</reference>
<protein>
    <submittedName>
        <fullName evidence="3">Uncharacterized protein</fullName>
    </submittedName>
</protein>
<dbReference type="EMBL" id="BMAW01023845">
    <property type="protein sequence ID" value="GFT84899.1"/>
    <property type="molecule type" value="Genomic_DNA"/>
</dbReference>
<feature type="region of interest" description="Disordered" evidence="1">
    <location>
        <begin position="1"/>
        <end position="28"/>
    </location>
</feature>
<proteinExistence type="predicted"/>
<gene>
    <name evidence="3" type="ORF">NPIL_453211</name>
    <name evidence="2" type="ORF">NPIL_626511</name>
</gene>
<evidence type="ECO:0000313" key="3">
    <source>
        <dbReference type="EMBL" id="GFT84899.1"/>
    </source>
</evidence>
<name>A0A8X6U8C6_NEPPI</name>
<organism evidence="3 4">
    <name type="scientific">Nephila pilipes</name>
    <name type="common">Giant wood spider</name>
    <name type="synonym">Nephila maculata</name>
    <dbReference type="NCBI Taxonomy" id="299642"/>
    <lineage>
        <taxon>Eukaryota</taxon>
        <taxon>Metazoa</taxon>
        <taxon>Ecdysozoa</taxon>
        <taxon>Arthropoda</taxon>
        <taxon>Chelicerata</taxon>
        <taxon>Arachnida</taxon>
        <taxon>Araneae</taxon>
        <taxon>Araneomorphae</taxon>
        <taxon>Entelegynae</taxon>
        <taxon>Araneoidea</taxon>
        <taxon>Nephilidae</taxon>
        <taxon>Nephila</taxon>
    </lineage>
</organism>
<evidence type="ECO:0000256" key="1">
    <source>
        <dbReference type="SAM" id="MobiDB-lite"/>
    </source>
</evidence>
<keyword evidence="4" id="KW-1185">Reference proteome</keyword>